<feature type="domain" description="Flavin reductase like" evidence="2">
    <location>
        <begin position="24"/>
        <end position="164"/>
    </location>
</feature>
<comment type="similarity">
    <text evidence="1">Belongs to the flavoredoxin family.</text>
</comment>
<accession>A0A0S7BJA9</accession>
<dbReference type="InterPro" id="IPR052174">
    <property type="entry name" value="Flavoredoxin"/>
</dbReference>
<evidence type="ECO:0000313" key="4">
    <source>
        <dbReference type="Proteomes" id="UP000053370"/>
    </source>
</evidence>
<organism evidence="3">
    <name type="scientific">Flexilinea flocculi</name>
    <dbReference type="NCBI Taxonomy" id="1678840"/>
    <lineage>
        <taxon>Bacteria</taxon>
        <taxon>Bacillati</taxon>
        <taxon>Chloroflexota</taxon>
        <taxon>Anaerolineae</taxon>
        <taxon>Anaerolineales</taxon>
        <taxon>Anaerolineaceae</taxon>
        <taxon>Flexilinea</taxon>
    </lineage>
</organism>
<dbReference type="GO" id="GO:0010181">
    <property type="term" value="F:FMN binding"/>
    <property type="evidence" value="ECO:0007669"/>
    <property type="project" value="InterPro"/>
</dbReference>
<dbReference type="RefSeq" id="WP_062279675.1">
    <property type="nucleotide sequence ID" value="NZ_DF968181.1"/>
</dbReference>
<proteinExistence type="inferred from homology"/>
<dbReference type="InterPro" id="IPR012349">
    <property type="entry name" value="Split_barrel_FMN-bd"/>
</dbReference>
<dbReference type="InterPro" id="IPR002563">
    <property type="entry name" value="Flavin_Rdtase-like_dom"/>
</dbReference>
<evidence type="ECO:0000259" key="2">
    <source>
        <dbReference type="Pfam" id="PF01613"/>
    </source>
</evidence>
<dbReference type="AlphaFoldDB" id="A0A0S7BJA9"/>
<dbReference type="EMBL" id="DF968181">
    <property type="protein sequence ID" value="GAP40413.1"/>
    <property type="molecule type" value="Genomic_DNA"/>
</dbReference>
<dbReference type="Gene3D" id="2.30.110.10">
    <property type="entry name" value="Electron Transport, Fmn-binding Protein, Chain A"/>
    <property type="match status" value="1"/>
</dbReference>
<evidence type="ECO:0000256" key="1">
    <source>
        <dbReference type="ARBA" id="ARBA00038054"/>
    </source>
</evidence>
<dbReference type="SUPFAM" id="SSF50475">
    <property type="entry name" value="FMN-binding split barrel"/>
    <property type="match status" value="1"/>
</dbReference>
<dbReference type="Proteomes" id="UP000053370">
    <property type="component" value="Unassembled WGS sequence"/>
</dbReference>
<sequence length="168" mass="19392">MVLQPTDIKHVSLEVFQIFSKETPLLTAGNRSAYNTMTIGWGGLGYLWRWPVCTVYVRPSRYTKAFMDRHNSFSVSVLGDEWKEQKALCGTKSGRDMDKLQACGLSVSFGDMETPYIQEARLVMICRKLYYQDFDKSLFLDDKIALSYPEEDYHRMYVGEVMQVLQAV</sequence>
<dbReference type="PATRIC" id="fig|1678840.3.peg.1655"/>
<dbReference type="GO" id="GO:0016646">
    <property type="term" value="F:oxidoreductase activity, acting on the CH-NH group of donors, NAD or NADP as acceptor"/>
    <property type="evidence" value="ECO:0007669"/>
    <property type="project" value="UniProtKB-ARBA"/>
</dbReference>
<gene>
    <name evidence="3" type="ORF">ATC1_13387</name>
</gene>
<protein>
    <submittedName>
        <fullName evidence="3">NADH-FMN oxidoreductase RutF, flavin reductase (DIM6/NTAB) family</fullName>
    </submittedName>
</protein>
<evidence type="ECO:0000313" key="3">
    <source>
        <dbReference type="EMBL" id="GAP40413.1"/>
    </source>
</evidence>
<dbReference type="Pfam" id="PF01613">
    <property type="entry name" value="Flavin_Reduct"/>
    <property type="match status" value="1"/>
</dbReference>
<name>A0A0S7BJA9_9CHLR</name>
<dbReference type="PANTHER" id="PTHR43567:SF5">
    <property type="entry name" value="HYPOTHETICAL CYTOSOLIC PROTEIN"/>
    <property type="match status" value="1"/>
</dbReference>
<dbReference type="STRING" id="1678840.ATC1_13387"/>
<reference evidence="3" key="1">
    <citation type="journal article" date="2015" name="Genome Announc.">
        <title>Draft Genome Sequence of Anaerolineae Strain TC1, a Novel Isolate from a Methanogenic Wastewater Treatment System.</title>
        <authorList>
            <person name="Matsuura N."/>
            <person name="Tourlousse D.M."/>
            <person name="Sun L."/>
            <person name="Toyonaga M."/>
            <person name="Kuroda K."/>
            <person name="Ohashi A."/>
            <person name="Cruz R."/>
            <person name="Yamaguchi T."/>
            <person name="Sekiguchi Y."/>
        </authorList>
    </citation>
    <scope>NUCLEOTIDE SEQUENCE [LARGE SCALE GENOMIC DNA]</scope>
    <source>
        <strain evidence="3">TC1</strain>
    </source>
</reference>
<keyword evidence="4" id="KW-1185">Reference proteome</keyword>
<dbReference type="PANTHER" id="PTHR43567">
    <property type="entry name" value="FLAVOREDOXIN-RELATED-RELATED"/>
    <property type="match status" value="1"/>
</dbReference>
<dbReference type="OrthoDB" id="9791490at2"/>